<evidence type="ECO:0000313" key="1">
    <source>
        <dbReference type="EMBL" id="MDK2125965.1"/>
    </source>
</evidence>
<protein>
    <submittedName>
        <fullName evidence="1">Iron-containing redox enzyme family protein</fullName>
    </submittedName>
</protein>
<comment type="caution">
    <text evidence="1">The sequence shown here is derived from an EMBL/GenBank/DDBJ whole genome shotgun (WGS) entry which is preliminary data.</text>
</comment>
<accession>A0ABT7E3I3</accession>
<dbReference type="Proteomes" id="UP001172778">
    <property type="component" value="Unassembled WGS sequence"/>
</dbReference>
<proteinExistence type="predicted"/>
<keyword evidence="2" id="KW-1185">Reference proteome</keyword>
<sequence length="255" mass="29297">MTTEVYTGYRHISDQVLQELADRHRWIVEPIFRASSYVRKMPFFEFVQGMRSHHDFKPAALQLYHHSATFPKVMGLMLGLTPMSENHMMPFYAEHAFGEGPHHRMLFDWMLHNGVILGEEEVRRVIPTVETNACVNLAYQMAIEQDRDKWLVALNCGIERCSNDFFKVVAPKMYELGVGHAYFDVHVEADEHHSIMGLDHIHTDLSAERQRVLIAKALEGITLWAAMLHSWIGITAVPAFDLDGMPIKRATLTCH</sequence>
<dbReference type="EMBL" id="JARRAF010000028">
    <property type="protein sequence ID" value="MDK2125965.1"/>
    <property type="molecule type" value="Genomic_DNA"/>
</dbReference>
<name>A0ABT7E3I3_9NEIS</name>
<dbReference type="Gene3D" id="1.20.910.10">
    <property type="entry name" value="Heme oxygenase-like"/>
    <property type="match status" value="1"/>
</dbReference>
<dbReference type="Pfam" id="PF14518">
    <property type="entry name" value="Haem_oxygenas_2"/>
    <property type="match status" value="1"/>
</dbReference>
<evidence type="ECO:0000313" key="2">
    <source>
        <dbReference type="Proteomes" id="UP001172778"/>
    </source>
</evidence>
<dbReference type="SUPFAM" id="SSF48613">
    <property type="entry name" value="Heme oxygenase-like"/>
    <property type="match status" value="1"/>
</dbReference>
<gene>
    <name evidence="1" type="ORF">PZA18_18115</name>
</gene>
<dbReference type="InterPro" id="IPR016084">
    <property type="entry name" value="Haem_Oase-like_multi-hlx"/>
</dbReference>
<organism evidence="1 2">
    <name type="scientific">Parachitinimonas caeni</name>
    <dbReference type="NCBI Taxonomy" id="3031301"/>
    <lineage>
        <taxon>Bacteria</taxon>
        <taxon>Pseudomonadati</taxon>
        <taxon>Pseudomonadota</taxon>
        <taxon>Betaproteobacteria</taxon>
        <taxon>Neisseriales</taxon>
        <taxon>Chitinibacteraceae</taxon>
        <taxon>Parachitinimonas</taxon>
    </lineage>
</organism>
<reference evidence="1" key="1">
    <citation type="submission" date="2023-03" db="EMBL/GenBank/DDBJ databases">
        <title>Chitinimonas shenzhenensis gen. nov., sp. nov., a novel member of family Burkholderiaceae isolated from activated sludge collected in Shen Zhen, China.</title>
        <authorList>
            <person name="Wang X."/>
        </authorList>
    </citation>
    <scope>NUCLEOTIDE SEQUENCE</scope>
    <source>
        <strain evidence="1">DQS-5</strain>
    </source>
</reference>
<dbReference type="RefSeq" id="WP_284102280.1">
    <property type="nucleotide sequence ID" value="NZ_JARRAF010000028.1"/>
</dbReference>